<keyword evidence="15" id="KW-1185">Reference proteome</keyword>
<evidence type="ECO:0000256" key="4">
    <source>
        <dbReference type="ARBA" id="ARBA00022692"/>
    </source>
</evidence>
<dbReference type="InterPro" id="IPR044751">
    <property type="entry name" value="Ion_transp-like_CBS"/>
</dbReference>
<dbReference type="InterPro" id="IPR051676">
    <property type="entry name" value="UPF0053_domain"/>
</dbReference>
<evidence type="ECO:0000256" key="6">
    <source>
        <dbReference type="ARBA" id="ARBA00022989"/>
    </source>
</evidence>
<dbReference type="SMART" id="SM00116">
    <property type="entry name" value="CBS"/>
    <property type="match status" value="2"/>
</dbReference>
<dbReference type="Gene3D" id="3.10.580.10">
    <property type="entry name" value="CBS-domain"/>
    <property type="match status" value="1"/>
</dbReference>
<dbReference type="EMBL" id="JAPJDO010000025">
    <property type="protein sequence ID" value="MCX2939577.1"/>
    <property type="molecule type" value="Genomic_DNA"/>
</dbReference>
<proteinExistence type="inferred from homology"/>
<keyword evidence="7 9" id="KW-0129">CBS domain</keyword>
<dbReference type="PROSITE" id="PS51371">
    <property type="entry name" value="CBS"/>
    <property type="match status" value="2"/>
</dbReference>
<dbReference type="Pfam" id="PF03471">
    <property type="entry name" value="CorC_HlyC"/>
    <property type="match status" value="1"/>
</dbReference>
<keyword evidence="8 10" id="KW-0472">Membrane</keyword>
<feature type="transmembrane region" description="Helical" evidence="11">
    <location>
        <begin position="70"/>
        <end position="95"/>
    </location>
</feature>
<evidence type="ECO:0000256" key="7">
    <source>
        <dbReference type="ARBA" id="ARBA00023122"/>
    </source>
</evidence>
<keyword evidence="4 10" id="KW-0812">Transmembrane</keyword>
<comment type="subcellular location">
    <subcellularLocation>
        <location evidence="1">Cell membrane</location>
        <topology evidence="1">Multi-pass membrane protein</topology>
    </subcellularLocation>
</comment>
<evidence type="ECO:0000256" key="5">
    <source>
        <dbReference type="ARBA" id="ARBA00022737"/>
    </source>
</evidence>
<feature type="domain" description="CBS" evidence="12">
    <location>
        <begin position="218"/>
        <end position="267"/>
    </location>
</feature>
<dbReference type="Gene3D" id="3.30.465.10">
    <property type="match status" value="1"/>
</dbReference>
<evidence type="ECO:0000256" key="11">
    <source>
        <dbReference type="SAM" id="Phobius"/>
    </source>
</evidence>
<evidence type="ECO:0000256" key="10">
    <source>
        <dbReference type="PROSITE-ProRule" id="PRU01193"/>
    </source>
</evidence>
<accession>A0ABT3SL69</accession>
<evidence type="ECO:0000259" key="13">
    <source>
        <dbReference type="PROSITE" id="PS51846"/>
    </source>
</evidence>
<comment type="caution">
    <text evidence="14">The sequence shown here is derived from an EMBL/GenBank/DDBJ whole genome shotgun (WGS) entry which is preliminary data.</text>
</comment>
<keyword evidence="3" id="KW-1003">Cell membrane</keyword>
<evidence type="ECO:0000313" key="15">
    <source>
        <dbReference type="Proteomes" id="UP001300745"/>
    </source>
</evidence>
<dbReference type="PROSITE" id="PS51846">
    <property type="entry name" value="CNNM"/>
    <property type="match status" value="1"/>
</dbReference>
<dbReference type="SMART" id="SM01091">
    <property type="entry name" value="CorC_HlyC"/>
    <property type="match status" value="1"/>
</dbReference>
<organism evidence="14 15">
    <name type="scientific">Mycobacterium pinniadriaticum</name>
    <dbReference type="NCBI Taxonomy" id="2994102"/>
    <lineage>
        <taxon>Bacteria</taxon>
        <taxon>Bacillati</taxon>
        <taxon>Actinomycetota</taxon>
        <taxon>Actinomycetes</taxon>
        <taxon>Mycobacteriales</taxon>
        <taxon>Mycobacteriaceae</taxon>
        <taxon>Mycobacterium</taxon>
    </lineage>
</organism>
<dbReference type="SUPFAM" id="SSF54631">
    <property type="entry name" value="CBS-domain pair"/>
    <property type="match status" value="1"/>
</dbReference>
<feature type="domain" description="CNNM transmembrane" evidence="13">
    <location>
        <begin position="1"/>
        <end position="202"/>
    </location>
</feature>
<dbReference type="Pfam" id="PF00571">
    <property type="entry name" value="CBS"/>
    <property type="match status" value="2"/>
</dbReference>
<keyword evidence="6 10" id="KW-1133">Transmembrane helix</keyword>
<dbReference type="PANTHER" id="PTHR43099:SF5">
    <property type="entry name" value="HLYC_CORC FAMILY TRANSPORTER"/>
    <property type="match status" value="1"/>
</dbReference>
<evidence type="ECO:0000256" key="1">
    <source>
        <dbReference type="ARBA" id="ARBA00004651"/>
    </source>
</evidence>
<comment type="similarity">
    <text evidence="2">Belongs to the UPF0053 family.</text>
</comment>
<dbReference type="InterPro" id="IPR046342">
    <property type="entry name" value="CBS_dom_sf"/>
</dbReference>
<keyword evidence="5" id="KW-0677">Repeat</keyword>
<dbReference type="InterPro" id="IPR000644">
    <property type="entry name" value="CBS_dom"/>
</dbReference>
<dbReference type="InterPro" id="IPR002550">
    <property type="entry name" value="CNNM"/>
</dbReference>
<gene>
    <name evidence="14" type="ORF">ORI27_23045</name>
</gene>
<evidence type="ECO:0000256" key="2">
    <source>
        <dbReference type="ARBA" id="ARBA00006337"/>
    </source>
</evidence>
<sequence>MGGYWFDVGLIAVLMVVNGVFAGSEIALISLREGQLKALERRGTRRSRTVVELARDPNRFLGTIQLGITLAGYLASATAAVTLALPVVAALKGIFGDAADAVGIAIVTLALTAVNLVVGELAPKRLGMQYAQGWALAIAMPLNVLAIASRPVTKLLGAATDVLVRLVGGNPQTGKAQLSPEELRELVAGHPGLSAEQRTIITGALEIRERTLREVLVPRRAVVTLPDDMDVVEARKVLARSGHSHAPVVRDHELDSAVGVVHLRHLLGEHAAVSDVARPALALPDNLHVADALRRFKSERQQFALVIDEHGGVAGIVTLEDLLEEIVGEIYDETDRDVLAVRRLPDGTIVVPGAFPIHDLPDIGIELAEPHGDFTTIAGLVLSRLGRIPTTPGDCVELPDWTVKVAKVAEHAIAEVWLLPVGPRSHDPGTG</sequence>
<feature type="transmembrane region" description="Helical" evidence="11">
    <location>
        <begin position="101"/>
        <end position="118"/>
    </location>
</feature>
<name>A0ABT3SL69_9MYCO</name>
<evidence type="ECO:0000256" key="3">
    <source>
        <dbReference type="ARBA" id="ARBA00022475"/>
    </source>
</evidence>
<dbReference type="RefSeq" id="WP_265999347.1">
    <property type="nucleotide sequence ID" value="NZ_JAPJDN010000025.1"/>
</dbReference>
<dbReference type="PANTHER" id="PTHR43099">
    <property type="entry name" value="UPF0053 PROTEIN YRKA"/>
    <property type="match status" value="1"/>
</dbReference>
<dbReference type="CDD" id="cd04590">
    <property type="entry name" value="CBS_pair_CorC_HlyC_assoc"/>
    <property type="match status" value="1"/>
</dbReference>
<dbReference type="InterPro" id="IPR016169">
    <property type="entry name" value="FAD-bd_PCMH_sub2"/>
</dbReference>
<protein>
    <submittedName>
        <fullName evidence="14">Hemolysin family protein</fullName>
    </submittedName>
</protein>
<evidence type="ECO:0000313" key="14">
    <source>
        <dbReference type="EMBL" id="MCX2939577.1"/>
    </source>
</evidence>
<evidence type="ECO:0000256" key="8">
    <source>
        <dbReference type="ARBA" id="ARBA00023136"/>
    </source>
</evidence>
<reference evidence="14 15" key="1">
    <citation type="submission" date="2022-11" db="EMBL/GenBank/DDBJ databases">
        <title>Mycobacterium sp. nov.</title>
        <authorList>
            <person name="Papic B."/>
            <person name="Spicic S."/>
            <person name="Duvnjak S."/>
        </authorList>
    </citation>
    <scope>NUCLEOTIDE SEQUENCE [LARGE SCALE GENOMIC DNA]</scope>
    <source>
        <strain evidence="14 15">CVI_P4</strain>
    </source>
</reference>
<feature type="transmembrane region" description="Helical" evidence="11">
    <location>
        <begin position="130"/>
        <end position="148"/>
    </location>
</feature>
<feature type="domain" description="CBS" evidence="12">
    <location>
        <begin position="276"/>
        <end position="333"/>
    </location>
</feature>
<evidence type="ECO:0000256" key="9">
    <source>
        <dbReference type="PROSITE-ProRule" id="PRU00703"/>
    </source>
</evidence>
<dbReference type="Pfam" id="PF01595">
    <property type="entry name" value="CNNM"/>
    <property type="match status" value="1"/>
</dbReference>
<dbReference type="Proteomes" id="UP001300745">
    <property type="component" value="Unassembled WGS sequence"/>
</dbReference>
<dbReference type="SUPFAM" id="SSF56176">
    <property type="entry name" value="FAD-binding/transporter-associated domain-like"/>
    <property type="match status" value="1"/>
</dbReference>
<evidence type="ECO:0000259" key="12">
    <source>
        <dbReference type="PROSITE" id="PS51371"/>
    </source>
</evidence>
<dbReference type="InterPro" id="IPR036318">
    <property type="entry name" value="FAD-bd_PCMH-like_sf"/>
</dbReference>
<feature type="transmembrane region" description="Helical" evidence="11">
    <location>
        <begin position="6"/>
        <end position="31"/>
    </location>
</feature>
<dbReference type="InterPro" id="IPR005170">
    <property type="entry name" value="Transptr-assoc_dom"/>
</dbReference>